<name>A0AAV1M0E0_9NEOP</name>
<evidence type="ECO:0000313" key="1">
    <source>
        <dbReference type="EMBL" id="CAK1600783.1"/>
    </source>
</evidence>
<accession>A0AAV1M0E0</accession>
<sequence length="396" mass="46055">METGIRIKFTPLIKTVHRNNSRCILEIIPELTVLENIENINWNNENDFIEYIVPIKYKIVLKKMTSAITNEYENKIYYSCVDLLHRTSKNNLYLGSGDVSRIISDNLIFRNYTYKNKNQSEITVTKDHTLILKKDYKVDENKNTKSISKETTKRTCKSKYSRENKFNDLSDYIYTEDTKIFGRSLDNTVKNHISFKIKTSEKHTKGNIIKDKGELNEIINDNHIINSQPEEAITVSIRKSQSKLTLSPVSLYNNVKPLLKIVYQNTFYNSNICFVVDTEESIQKNNIGVKQSNILNNYIDNEITKANCEENNNWRLRSKLGVTPALRINYYIQVMEKEILPLKILLHDIINKCNVLGLSLKTKLLQRPISNPNKTICYKENEFASNRVVYSVVSNK</sequence>
<reference evidence="1 2" key="1">
    <citation type="submission" date="2023-11" db="EMBL/GenBank/DDBJ databases">
        <authorList>
            <person name="Hedman E."/>
            <person name="Englund M."/>
            <person name="Stromberg M."/>
            <person name="Nyberg Akerstrom W."/>
            <person name="Nylinder S."/>
            <person name="Jareborg N."/>
            <person name="Kallberg Y."/>
            <person name="Kronander E."/>
        </authorList>
    </citation>
    <scope>NUCLEOTIDE SEQUENCE [LARGE SCALE GENOMIC DNA]</scope>
</reference>
<dbReference type="Proteomes" id="UP001314205">
    <property type="component" value="Unassembled WGS sequence"/>
</dbReference>
<protein>
    <submittedName>
        <fullName evidence="1">Uncharacterized protein</fullName>
    </submittedName>
</protein>
<dbReference type="EMBL" id="CAVLGL010000126">
    <property type="protein sequence ID" value="CAK1600783.1"/>
    <property type="molecule type" value="Genomic_DNA"/>
</dbReference>
<comment type="caution">
    <text evidence="1">The sequence shown here is derived from an EMBL/GenBank/DDBJ whole genome shotgun (WGS) entry which is preliminary data.</text>
</comment>
<evidence type="ECO:0000313" key="2">
    <source>
        <dbReference type="Proteomes" id="UP001314205"/>
    </source>
</evidence>
<gene>
    <name evidence="1" type="ORF">PARMNEM_LOCUS19496</name>
</gene>
<keyword evidence="2" id="KW-1185">Reference proteome</keyword>
<proteinExistence type="predicted"/>
<organism evidence="1 2">
    <name type="scientific">Parnassius mnemosyne</name>
    <name type="common">clouded apollo</name>
    <dbReference type="NCBI Taxonomy" id="213953"/>
    <lineage>
        <taxon>Eukaryota</taxon>
        <taxon>Metazoa</taxon>
        <taxon>Ecdysozoa</taxon>
        <taxon>Arthropoda</taxon>
        <taxon>Hexapoda</taxon>
        <taxon>Insecta</taxon>
        <taxon>Pterygota</taxon>
        <taxon>Neoptera</taxon>
        <taxon>Endopterygota</taxon>
        <taxon>Lepidoptera</taxon>
        <taxon>Glossata</taxon>
        <taxon>Ditrysia</taxon>
        <taxon>Papilionoidea</taxon>
        <taxon>Papilionidae</taxon>
        <taxon>Parnassiinae</taxon>
        <taxon>Parnassini</taxon>
        <taxon>Parnassius</taxon>
        <taxon>Driopa</taxon>
    </lineage>
</organism>
<dbReference type="AlphaFoldDB" id="A0AAV1M0E0"/>